<feature type="domain" description="Protein FecR C-terminal" evidence="3">
    <location>
        <begin position="274"/>
        <end position="337"/>
    </location>
</feature>
<dbReference type="EMBL" id="CP007035">
    <property type="protein sequence ID" value="AHF17845.1"/>
    <property type="molecule type" value="Genomic_DNA"/>
</dbReference>
<dbReference type="PIRSF" id="PIRSF018266">
    <property type="entry name" value="FecR"/>
    <property type="match status" value="1"/>
</dbReference>
<dbReference type="Gene3D" id="2.60.120.1440">
    <property type="match status" value="1"/>
</dbReference>
<dbReference type="HOGENOM" id="CLU_050192_2_2_10"/>
<dbReference type="OrthoDB" id="697544at2"/>
<gene>
    <name evidence="4" type="ORF">NIASO_15165</name>
</gene>
<feature type="domain" description="FecR protein" evidence="2">
    <location>
        <begin position="138"/>
        <end position="225"/>
    </location>
</feature>
<sequence>MSTNPKRLDHLFKRYIAGSCSPQEMEEFWALLSELTDEEQLAIGLQDAWDNGKSFPVGSKEQWDRVYRRLHERILEEKKHTVHKSQRSRYLWPAAAALTGIMIAAGYFSAIKMFIRPQPLHPKAVLAARSAEGSKAAVQVVSLPDGSVITLRKDSKLQYDASSFGKGSLRSVTLTGEAYFDVAHDEKHPFIVNTGKYNIRVLGTAFNVKMMANGLQVAVARGKVRVDESASHKSMGVLLPGNQLTINELLPVSNQANTAYVAADAVPAWTKQTFTFNNDTWETVATAIGNQFGVSVKLKSRPLATCRFTADFTDKSLSECLDILCLMTHSKWYKDGESTVWVDGAGCN</sequence>
<evidence type="ECO:0000313" key="4">
    <source>
        <dbReference type="EMBL" id="AHF17845.1"/>
    </source>
</evidence>
<evidence type="ECO:0008006" key="6">
    <source>
        <dbReference type="Google" id="ProtNLM"/>
    </source>
</evidence>
<dbReference type="Proteomes" id="UP000003586">
    <property type="component" value="Chromosome"/>
</dbReference>
<protein>
    <recommendedName>
        <fullName evidence="6">FecR family protein</fullName>
    </recommendedName>
</protein>
<keyword evidence="1" id="KW-0812">Transmembrane</keyword>
<name>W0F459_9BACT</name>
<keyword evidence="1" id="KW-1133">Transmembrane helix</keyword>
<dbReference type="PANTHER" id="PTHR30273:SF2">
    <property type="entry name" value="PROTEIN FECR"/>
    <property type="match status" value="1"/>
</dbReference>
<evidence type="ECO:0000259" key="3">
    <source>
        <dbReference type="Pfam" id="PF16344"/>
    </source>
</evidence>
<dbReference type="InterPro" id="IPR012373">
    <property type="entry name" value="Ferrdict_sens_TM"/>
</dbReference>
<feature type="transmembrane region" description="Helical" evidence="1">
    <location>
        <begin position="90"/>
        <end position="110"/>
    </location>
</feature>
<proteinExistence type="predicted"/>
<evidence type="ECO:0000313" key="5">
    <source>
        <dbReference type="Proteomes" id="UP000003586"/>
    </source>
</evidence>
<reference evidence="4 5" key="1">
    <citation type="submission" date="2013-12" db="EMBL/GenBank/DDBJ databases">
        <authorList>
            <consortium name="DOE Joint Genome Institute"/>
            <person name="Eisen J."/>
            <person name="Huntemann M."/>
            <person name="Han J."/>
            <person name="Chen A."/>
            <person name="Kyrpides N."/>
            <person name="Mavromatis K."/>
            <person name="Markowitz V."/>
            <person name="Palaniappan K."/>
            <person name="Ivanova N."/>
            <person name="Schaumberg A."/>
            <person name="Pati A."/>
            <person name="Liolios K."/>
            <person name="Nordberg H.P."/>
            <person name="Cantor M.N."/>
            <person name="Hua S.X."/>
            <person name="Woyke T."/>
        </authorList>
    </citation>
    <scope>NUCLEOTIDE SEQUENCE [LARGE SCALE GENOMIC DNA]</scope>
    <source>
        <strain evidence="5">DSM 19437</strain>
    </source>
</reference>
<dbReference type="Gene3D" id="3.55.50.30">
    <property type="match status" value="1"/>
</dbReference>
<dbReference type="InterPro" id="IPR032508">
    <property type="entry name" value="FecR_C"/>
</dbReference>
<dbReference type="eggNOG" id="COG3712">
    <property type="taxonomic scope" value="Bacteria"/>
</dbReference>
<dbReference type="Pfam" id="PF16344">
    <property type="entry name" value="FecR_C"/>
    <property type="match status" value="1"/>
</dbReference>
<evidence type="ECO:0000256" key="1">
    <source>
        <dbReference type="SAM" id="Phobius"/>
    </source>
</evidence>
<dbReference type="AlphaFoldDB" id="W0F459"/>
<keyword evidence="1" id="KW-0472">Membrane</keyword>
<dbReference type="STRING" id="929713.NIASO_15165"/>
<dbReference type="KEGG" id="nso:NIASO_15165"/>
<dbReference type="PANTHER" id="PTHR30273">
    <property type="entry name" value="PERIPLASMIC SIGNAL SENSOR AND SIGMA FACTOR ACTIVATOR FECR-RELATED"/>
    <property type="match status" value="1"/>
</dbReference>
<keyword evidence="5" id="KW-1185">Reference proteome</keyword>
<dbReference type="InterPro" id="IPR006860">
    <property type="entry name" value="FecR"/>
</dbReference>
<dbReference type="GO" id="GO:0016989">
    <property type="term" value="F:sigma factor antagonist activity"/>
    <property type="evidence" value="ECO:0007669"/>
    <property type="project" value="TreeGrafter"/>
</dbReference>
<dbReference type="RefSeq" id="WP_008586831.1">
    <property type="nucleotide sequence ID" value="NZ_CP007035.1"/>
</dbReference>
<accession>W0F459</accession>
<evidence type="ECO:0000259" key="2">
    <source>
        <dbReference type="Pfam" id="PF04773"/>
    </source>
</evidence>
<dbReference type="Pfam" id="PF04773">
    <property type="entry name" value="FecR"/>
    <property type="match status" value="1"/>
</dbReference>
<organism evidence="4 5">
    <name type="scientific">Niabella soli DSM 19437</name>
    <dbReference type="NCBI Taxonomy" id="929713"/>
    <lineage>
        <taxon>Bacteria</taxon>
        <taxon>Pseudomonadati</taxon>
        <taxon>Bacteroidota</taxon>
        <taxon>Chitinophagia</taxon>
        <taxon>Chitinophagales</taxon>
        <taxon>Chitinophagaceae</taxon>
        <taxon>Niabella</taxon>
    </lineage>
</organism>